<evidence type="ECO:0000313" key="2">
    <source>
        <dbReference type="Proteomes" id="UP000014480"/>
    </source>
</evidence>
<keyword evidence="2" id="KW-1185">Reference proteome</keyword>
<dbReference type="Proteomes" id="UP000014480">
    <property type="component" value="Unassembled WGS sequence"/>
</dbReference>
<reference evidence="2" key="2">
    <citation type="journal article" date="2019" name="Mol. Plant Microbe Interact.">
        <title>Genome sequence resources for four phytopathogenic fungi from the Colletotrichum orbiculare species complex.</title>
        <authorList>
            <person name="Gan P."/>
            <person name="Tsushima A."/>
            <person name="Narusaka M."/>
            <person name="Narusaka Y."/>
            <person name="Takano Y."/>
            <person name="Kubo Y."/>
            <person name="Shirasu K."/>
        </authorList>
    </citation>
    <scope>GENOME REANNOTATION</scope>
    <source>
        <strain evidence="2">104-T / ATCC 96160 / CBS 514.97 / LARS 414 / MAFF 240422</strain>
    </source>
</reference>
<name>A0A484FS39_COLOR</name>
<reference evidence="2" key="1">
    <citation type="journal article" date="2013" name="New Phytol.">
        <title>Comparative genomic and transcriptomic analyses reveal the hemibiotrophic stage shift of Colletotrichum fungi.</title>
        <authorList>
            <person name="Gan P."/>
            <person name="Ikeda K."/>
            <person name="Irieda H."/>
            <person name="Narusaka M."/>
            <person name="O'Connell R.J."/>
            <person name="Narusaka Y."/>
            <person name="Takano Y."/>
            <person name="Kubo Y."/>
            <person name="Shirasu K."/>
        </authorList>
    </citation>
    <scope>NUCLEOTIDE SEQUENCE [LARGE SCALE GENOMIC DNA]</scope>
    <source>
        <strain evidence="2">104-T / ATCC 96160 / CBS 514.97 / LARS 414 / MAFF 240422</strain>
    </source>
</reference>
<gene>
    <name evidence="1" type="ORF">Cob_v007278</name>
</gene>
<evidence type="ECO:0000313" key="1">
    <source>
        <dbReference type="EMBL" id="TDZ19797.1"/>
    </source>
</evidence>
<organism evidence="1 2">
    <name type="scientific">Colletotrichum orbiculare (strain 104-T / ATCC 96160 / CBS 514.97 / LARS 414 / MAFF 240422)</name>
    <name type="common">Cucumber anthracnose fungus</name>
    <name type="synonym">Colletotrichum lagenarium</name>
    <dbReference type="NCBI Taxonomy" id="1213857"/>
    <lineage>
        <taxon>Eukaryota</taxon>
        <taxon>Fungi</taxon>
        <taxon>Dikarya</taxon>
        <taxon>Ascomycota</taxon>
        <taxon>Pezizomycotina</taxon>
        <taxon>Sordariomycetes</taxon>
        <taxon>Hypocreomycetidae</taxon>
        <taxon>Glomerellales</taxon>
        <taxon>Glomerellaceae</taxon>
        <taxon>Colletotrichum</taxon>
        <taxon>Colletotrichum orbiculare species complex</taxon>
    </lineage>
</organism>
<comment type="caution">
    <text evidence="1">The sequence shown here is derived from an EMBL/GenBank/DDBJ whole genome shotgun (WGS) entry which is preliminary data.</text>
</comment>
<sequence length="107" mass="12683">MEPDQGRSGTAVLYYLMEAQPMMPCQWRRFWTVFIRWFRDIASTQQVFAQLLCRRSRLYPVKQRECTSAIPDGSREKTALTLLSAAQIRRARINSNFVSRIRNFMLF</sequence>
<accession>A0A484FS39</accession>
<protein>
    <submittedName>
        <fullName evidence="1">Uncharacterized protein</fullName>
    </submittedName>
</protein>
<proteinExistence type="predicted"/>
<dbReference type="EMBL" id="AMCV02000018">
    <property type="protein sequence ID" value="TDZ19797.1"/>
    <property type="molecule type" value="Genomic_DNA"/>
</dbReference>
<dbReference type="AlphaFoldDB" id="A0A484FS39"/>